<name>A0A0A2LFB1_PENIT</name>
<evidence type="ECO:0000256" key="1">
    <source>
        <dbReference type="SAM" id="MobiDB-lite"/>
    </source>
</evidence>
<dbReference type="AlphaFoldDB" id="A0A0A2LFB1"/>
<sequence length="187" mass="20849">MAWPTRNNKYYSTIPESAFQWSDGESGNWRTGYPKQPETLFMSPSPDPSITTQPPTARPPPYNYQFQVPSSQFRPTPVALGSTLSPPPLSSHLDTNTIKHSINSHSPGYVPLQATNTALSPASIYDTRCPSPWDDLPVSAPIMKEKLQPDEAGQTKLPCRSRRPGAKSKCLFSFFSFKEIVMIARIY</sequence>
<dbReference type="OMA" id="MAWSTRN"/>
<evidence type="ECO:0000313" key="3">
    <source>
        <dbReference type="Proteomes" id="UP000030104"/>
    </source>
</evidence>
<feature type="region of interest" description="Disordered" evidence="1">
    <location>
        <begin position="20"/>
        <end position="62"/>
    </location>
</feature>
<protein>
    <submittedName>
        <fullName evidence="2">Uncharacterized protein</fullName>
    </submittedName>
</protein>
<dbReference type="HOGENOM" id="CLU_094670_0_0_1"/>
<accession>A0A0A2LFB1</accession>
<dbReference type="OrthoDB" id="654211at2759"/>
<proteinExistence type="predicted"/>
<dbReference type="Proteomes" id="UP000030104">
    <property type="component" value="Unassembled WGS sequence"/>
</dbReference>
<evidence type="ECO:0000313" key="2">
    <source>
        <dbReference type="EMBL" id="KGO75320.1"/>
    </source>
</evidence>
<feature type="region of interest" description="Disordered" evidence="1">
    <location>
        <begin position="75"/>
        <end position="95"/>
    </location>
</feature>
<reference evidence="2 3" key="1">
    <citation type="journal article" date="2015" name="Mol. Plant Microbe Interact.">
        <title>Genome, transcriptome, and functional analyses of Penicillium expansum provide new insights into secondary metabolism and pathogenicity.</title>
        <authorList>
            <person name="Ballester A.R."/>
            <person name="Marcet-Houben M."/>
            <person name="Levin E."/>
            <person name="Sela N."/>
            <person name="Selma-Lazaro C."/>
            <person name="Carmona L."/>
            <person name="Wisniewski M."/>
            <person name="Droby S."/>
            <person name="Gonzalez-Candelas L."/>
            <person name="Gabaldon T."/>
        </authorList>
    </citation>
    <scope>NUCLEOTIDE SEQUENCE [LARGE SCALE GENOMIC DNA]</scope>
    <source>
        <strain evidence="2 3">PHI-1</strain>
    </source>
</reference>
<comment type="caution">
    <text evidence="2">The sequence shown here is derived from an EMBL/GenBank/DDBJ whole genome shotgun (WGS) entry which is preliminary data.</text>
</comment>
<organism evidence="2 3">
    <name type="scientific">Penicillium italicum</name>
    <name type="common">Blue mold</name>
    <dbReference type="NCBI Taxonomy" id="40296"/>
    <lineage>
        <taxon>Eukaryota</taxon>
        <taxon>Fungi</taxon>
        <taxon>Dikarya</taxon>
        <taxon>Ascomycota</taxon>
        <taxon>Pezizomycotina</taxon>
        <taxon>Eurotiomycetes</taxon>
        <taxon>Eurotiomycetidae</taxon>
        <taxon>Eurotiales</taxon>
        <taxon>Aspergillaceae</taxon>
        <taxon>Penicillium</taxon>
    </lineage>
</organism>
<gene>
    <name evidence="2" type="ORF">PITC_001740</name>
</gene>
<feature type="compositionally biased region" description="Polar residues" evidence="1">
    <location>
        <begin position="20"/>
        <end position="29"/>
    </location>
</feature>
<dbReference type="PhylomeDB" id="A0A0A2LFB1"/>
<dbReference type="STRING" id="40296.A0A0A2LFB1"/>
<dbReference type="EMBL" id="JQGA01000476">
    <property type="protein sequence ID" value="KGO75320.1"/>
    <property type="molecule type" value="Genomic_DNA"/>
</dbReference>
<keyword evidence="3" id="KW-1185">Reference proteome</keyword>